<dbReference type="AlphaFoldDB" id="A0A7M5V367"/>
<feature type="region of interest" description="Disordered" evidence="1">
    <location>
        <begin position="1"/>
        <end position="27"/>
    </location>
</feature>
<evidence type="ECO:0000313" key="3">
    <source>
        <dbReference type="EnsemblMetazoa" id="CLYHEMP008991.1"/>
    </source>
</evidence>
<evidence type="ECO:0000313" key="4">
    <source>
        <dbReference type="Proteomes" id="UP000594262"/>
    </source>
</evidence>
<dbReference type="InterPro" id="IPR011333">
    <property type="entry name" value="SKP1/BTB/POZ_sf"/>
</dbReference>
<dbReference type="OrthoDB" id="437903at2759"/>
<evidence type="ECO:0000259" key="2">
    <source>
        <dbReference type="PROSITE" id="PS50097"/>
    </source>
</evidence>
<dbReference type="CDD" id="cd18186">
    <property type="entry name" value="BTB_POZ_ZBTB_KLHL-like"/>
    <property type="match status" value="1"/>
</dbReference>
<dbReference type="SUPFAM" id="SSF54695">
    <property type="entry name" value="POZ domain"/>
    <property type="match status" value="1"/>
</dbReference>
<sequence>MAEATSQESKKDSDKIDEKYESPFSSPWKGSDAVLVVEGKDLYVHTQTLSLASEVFEAMFNGNFKEAQNKKVNLEGKCYVLVVEMLRFLYPSIDYYLGGIGLLNDGQETNTCQECKGHFPRGDKRRQENLDKLLQLYYMSEEYMLHELQQKILQQVLQESLCIQGESVEFIIGLMKMADTVSNSKAVDNCLVNITKTFKGYTTQRSYRNTFEGIDGKIKDKNLNFGLKQKVRNAFLKKHASILRDYKPYFYSDKKLPDELKNCNYAGYPFEFVIRDLEAMSEE</sequence>
<feature type="domain" description="BTB" evidence="2">
    <location>
        <begin position="31"/>
        <end position="90"/>
    </location>
</feature>
<dbReference type="PROSITE" id="PS50097">
    <property type="entry name" value="BTB"/>
    <property type="match status" value="1"/>
</dbReference>
<dbReference type="InterPro" id="IPR000210">
    <property type="entry name" value="BTB/POZ_dom"/>
</dbReference>
<feature type="compositionally biased region" description="Basic and acidic residues" evidence="1">
    <location>
        <begin position="8"/>
        <end position="21"/>
    </location>
</feature>
<dbReference type="PANTHER" id="PTHR22744:SF17">
    <property type="entry name" value="BTB DOMAIN-CONTAINING PROTEIN"/>
    <property type="match status" value="1"/>
</dbReference>
<dbReference type="Gene3D" id="3.30.710.10">
    <property type="entry name" value="Potassium Channel Kv1.1, Chain A"/>
    <property type="match status" value="1"/>
</dbReference>
<dbReference type="RefSeq" id="XP_066933602.1">
    <property type="nucleotide sequence ID" value="XM_067077501.1"/>
</dbReference>
<protein>
    <recommendedName>
        <fullName evidence="2">BTB domain-containing protein</fullName>
    </recommendedName>
</protein>
<reference evidence="3" key="1">
    <citation type="submission" date="2021-01" db="UniProtKB">
        <authorList>
            <consortium name="EnsemblMetazoa"/>
        </authorList>
    </citation>
    <scope>IDENTIFICATION</scope>
</reference>
<accession>A0A7M5V367</accession>
<name>A0A7M5V367_9CNID</name>
<dbReference type="GeneID" id="136821273"/>
<keyword evidence="4" id="KW-1185">Reference proteome</keyword>
<organism evidence="3 4">
    <name type="scientific">Clytia hemisphaerica</name>
    <dbReference type="NCBI Taxonomy" id="252671"/>
    <lineage>
        <taxon>Eukaryota</taxon>
        <taxon>Metazoa</taxon>
        <taxon>Cnidaria</taxon>
        <taxon>Hydrozoa</taxon>
        <taxon>Hydroidolina</taxon>
        <taxon>Leptothecata</taxon>
        <taxon>Obeliida</taxon>
        <taxon>Clytiidae</taxon>
        <taxon>Clytia</taxon>
    </lineage>
</organism>
<dbReference type="Pfam" id="PF00651">
    <property type="entry name" value="BTB"/>
    <property type="match status" value="1"/>
</dbReference>
<dbReference type="EnsemblMetazoa" id="CLYHEMT008991.1">
    <property type="protein sequence ID" value="CLYHEMP008991.1"/>
    <property type="gene ID" value="CLYHEMG008991"/>
</dbReference>
<dbReference type="Proteomes" id="UP000594262">
    <property type="component" value="Unplaced"/>
</dbReference>
<dbReference type="SMART" id="SM00225">
    <property type="entry name" value="BTB"/>
    <property type="match status" value="1"/>
</dbReference>
<dbReference type="PANTHER" id="PTHR22744">
    <property type="entry name" value="HELIX LOOP HELIX PROTEIN 21-RELATED"/>
    <property type="match status" value="1"/>
</dbReference>
<evidence type="ECO:0000256" key="1">
    <source>
        <dbReference type="SAM" id="MobiDB-lite"/>
    </source>
</evidence>
<proteinExistence type="predicted"/>